<feature type="non-terminal residue" evidence="2">
    <location>
        <position position="218"/>
    </location>
</feature>
<evidence type="ECO:0000256" key="1">
    <source>
        <dbReference type="SAM" id="MobiDB-lite"/>
    </source>
</evidence>
<protein>
    <submittedName>
        <fullName evidence="2">Glycoside hydrolase</fullName>
    </submittedName>
</protein>
<dbReference type="AlphaFoldDB" id="A0A166PXZ2"/>
<keyword evidence="3" id="KW-1185">Reference proteome</keyword>
<evidence type="ECO:0000313" key="2">
    <source>
        <dbReference type="EMBL" id="KZL67294.1"/>
    </source>
</evidence>
<comment type="caution">
    <text evidence="2">The sequence shown here is derived from an EMBL/GenBank/DDBJ whole genome shotgun (WGS) entry which is preliminary data.</text>
</comment>
<organism evidence="2 3">
    <name type="scientific">Colletotrichum tofieldiae</name>
    <dbReference type="NCBI Taxonomy" id="708197"/>
    <lineage>
        <taxon>Eukaryota</taxon>
        <taxon>Fungi</taxon>
        <taxon>Dikarya</taxon>
        <taxon>Ascomycota</taxon>
        <taxon>Pezizomycotina</taxon>
        <taxon>Sordariomycetes</taxon>
        <taxon>Hypocreomycetidae</taxon>
        <taxon>Glomerellales</taxon>
        <taxon>Glomerellaceae</taxon>
        <taxon>Colletotrichum</taxon>
        <taxon>Colletotrichum spaethianum species complex</taxon>
    </lineage>
</organism>
<dbReference type="GO" id="GO:0016787">
    <property type="term" value="F:hydrolase activity"/>
    <property type="evidence" value="ECO:0007669"/>
    <property type="project" value="UniProtKB-KW"/>
</dbReference>
<proteinExistence type="predicted"/>
<feature type="region of interest" description="Disordered" evidence="1">
    <location>
        <begin position="95"/>
        <end position="169"/>
    </location>
</feature>
<reference evidence="2 3" key="1">
    <citation type="submission" date="2015-06" db="EMBL/GenBank/DDBJ databases">
        <title>Survival trade-offs in plant roots during colonization by closely related pathogenic and mutualistic fungi.</title>
        <authorList>
            <person name="Hacquard S."/>
            <person name="Kracher B."/>
            <person name="Hiruma K."/>
            <person name="Weinman A."/>
            <person name="Muench P."/>
            <person name="Garrido Oter R."/>
            <person name="Ver Loren van Themaat E."/>
            <person name="Dallerey J.-F."/>
            <person name="Damm U."/>
            <person name="Henrissat B."/>
            <person name="Lespinet O."/>
            <person name="Thon M."/>
            <person name="Kemen E."/>
            <person name="McHardy A.C."/>
            <person name="Schulze-Lefert P."/>
            <person name="O'Connell R.J."/>
        </authorList>
    </citation>
    <scope>NUCLEOTIDE SEQUENCE [LARGE SCALE GENOMIC DNA]</scope>
    <source>
        <strain evidence="2 3">0861</strain>
    </source>
</reference>
<accession>A0A166PXZ2</accession>
<dbReference type="Proteomes" id="UP000076552">
    <property type="component" value="Unassembled WGS sequence"/>
</dbReference>
<feature type="compositionally biased region" description="Low complexity" evidence="1">
    <location>
        <begin position="114"/>
        <end position="169"/>
    </location>
</feature>
<keyword evidence="2" id="KW-0378">Hydrolase</keyword>
<evidence type="ECO:0000313" key="3">
    <source>
        <dbReference type="Proteomes" id="UP000076552"/>
    </source>
</evidence>
<feature type="compositionally biased region" description="Polar residues" evidence="1">
    <location>
        <begin position="95"/>
        <end position="106"/>
    </location>
</feature>
<sequence length="218" mass="22758">MTQERCVNLSQGRQYGGVFNDTCFVSDFLQGTALTPVANCNLPCPGNTGQICGGLANATTLRRRSYHGPQVSRRAAPPTILLTLFGRVETLGSTMIPGNTGPSGLTISPPPSSVSPGPLSGSSSLNSPSSTNPSSLVTLESLPPGLSSVSLPSGGVNTITTTGTDTQTRSNTQHITSVVTTIFYTTVYPINPTAIVKTEFHTTIYFEDCDCPTQTTPS</sequence>
<gene>
    <name evidence="2" type="ORF">CT0861_10309</name>
</gene>
<name>A0A166PXZ2_9PEZI</name>
<dbReference type="EMBL" id="LFIV01000148">
    <property type="protein sequence ID" value="KZL67294.1"/>
    <property type="molecule type" value="Genomic_DNA"/>
</dbReference>